<dbReference type="InterPro" id="IPR023346">
    <property type="entry name" value="Lysozyme-like_dom_sf"/>
</dbReference>
<dbReference type="RefSeq" id="WP_132472752.1">
    <property type="nucleotide sequence ID" value="NZ_JBHRVM010000001.1"/>
</dbReference>
<sequence length="249" mass="28220">MAGYRAEYDSERRPRLRKRRVALAAVLLALAAVLIYQVGLFLAVLWYSVQNPSSTAFMRSTLSALRAENPDAELQHAWVDYDQISNNLKRAVIAAEDANFASHGGVEWEAIRKAWEYNRKQAERGGQRMRGGSTITQQLAKNLFLSGSRSYWRKGQEMVLAYMIELVMSKERILELYLNTAQWGMDVFGAQAAARHYFKTDASSLGAAQAARLAAMLPNPSYYHRHGNTSYLRSRTNTIQQRLRQVEAP</sequence>
<feature type="transmembrane region" description="Helical" evidence="11">
    <location>
        <begin position="21"/>
        <end position="49"/>
    </location>
</feature>
<dbReference type="GO" id="GO:0009274">
    <property type="term" value="C:peptidoglycan-based cell wall"/>
    <property type="evidence" value="ECO:0007669"/>
    <property type="project" value="InterPro"/>
</dbReference>
<dbReference type="EC" id="2.4.99.28" evidence="11"/>
<keyword evidence="8 11" id="KW-1133">Transmembrane helix</keyword>
<dbReference type="InterPro" id="IPR011812">
    <property type="entry name" value="Pep_trsgly"/>
</dbReference>
<keyword evidence="10 11" id="KW-0961">Cell wall biogenesis/degradation</keyword>
<dbReference type="HAMAP" id="MF_00766">
    <property type="entry name" value="PGT_MtgA"/>
    <property type="match status" value="1"/>
</dbReference>
<dbReference type="SUPFAM" id="SSF53955">
    <property type="entry name" value="Lysozyme-like"/>
    <property type="match status" value="1"/>
</dbReference>
<keyword evidence="4 11" id="KW-0808">Transferase</keyword>
<evidence type="ECO:0000256" key="11">
    <source>
        <dbReference type="HAMAP-Rule" id="MF_00766"/>
    </source>
</evidence>
<dbReference type="OrthoDB" id="9766909at2"/>
<keyword evidence="1 11" id="KW-1003">Cell membrane</keyword>
<keyword evidence="5 11" id="KW-0812">Transmembrane</keyword>
<evidence type="ECO:0000256" key="9">
    <source>
        <dbReference type="ARBA" id="ARBA00023136"/>
    </source>
</evidence>
<keyword evidence="14" id="KW-1185">Reference proteome</keyword>
<name>A0A4R3VFQ4_9BURK</name>
<dbReference type="GO" id="GO:0009252">
    <property type="term" value="P:peptidoglycan biosynthetic process"/>
    <property type="evidence" value="ECO:0007669"/>
    <property type="project" value="UniProtKB-UniRule"/>
</dbReference>
<dbReference type="GO" id="GO:0008955">
    <property type="term" value="F:peptidoglycan glycosyltransferase activity"/>
    <property type="evidence" value="ECO:0007669"/>
    <property type="project" value="UniProtKB-UniRule"/>
</dbReference>
<feature type="domain" description="Glycosyl transferase family 51" evidence="12">
    <location>
        <begin position="72"/>
        <end position="243"/>
    </location>
</feature>
<dbReference type="AlphaFoldDB" id="A0A4R3VFQ4"/>
<dbReference type="InterPro" id="IPR001264">
    <property type="entry name" value="Glyco_trans_51"/>
</dbReference>
<dbReference type="GO" id="GO:0005886">
    <property type="term" value="C:plasma membrane"/>
    <property type="evidence" value="ECO:0007669"/>
    <property type="project" value="UniProtKB-SubCell"/>
</dbReference>
<dbReference type="UniPathway" id="UPA00219"/>
<evidence type="ECO:0000256" key="5">
    <source>
        <dbReference type="ARBA" id="ARBA00022692"/>
    </source>
</evidence>
<dbReference type="EMBL" id="SMBX01000001">
    <property type="protein sequence ID" value="TCV02843.1"/>
    <property type="molecule type" value="Genomic_DNA"/>
</dbReference>
<evidence type="ECO:0000256" key="6">
    <source>
        <dbReference type="ARBA" id="ARBA00022960"/>
    </source>
</evidence>
<keyword evidence="2 11" id="KW-0997">Cell inner membrane</keyword>
<evidence type="ECO:0000256" key="10">
    <source>
        <dbReference type="ARBA" id="ARBA00023316"/>
    </source>
</evidence>
<comment type="subcellular location">
    <subcellularLocation>
        <location evidence="11">Cell inner membrane</location>
        <topology evidence="11">Single-pass membrane protein</topology>
    </subcellularLocation>
</comment>
<dbReference type="NCBIfam" id="TIGR02070">
    <property type="entry name" value="mono_pep_trsgly"/>
    <property type="match status" value="1"/>
</dbReference>
<comment type="similarity">
    <text evidence="11">Belongs to the glycosyltransferase 51 family.</text>
</comment>
<dbReference type="InterPro" id="IPR036950">
    <property type="entry name" value="PBP_transglycosylase"/>
</dbReference>
<keyword evidence="7 11" id="KW-0573">Peptidoglycan synthesis</keyword>
<evidence type="ECO:0000313" key="13">
    <source>
        <dbReference type="EMBL" id="TCV02843.1"/>
    </source>
</evidence>
<protein>
    <recommendedName>
        <fullName evidence="11">Biosynthetic peptidoglycan transglycosylase</fullName>
        <ecNumber evidence="11">2.4.99.28</ecNumber>
    </recommendedName>
    <alternativeName>
        <fullName evidence="11">Glycan polymerase</fullName>
    </alternativeName>
    <alternativeName>
        <fullName evidence="11">Peptidoglycan glycosyltransferase MtgA</fullName>
        <shortName evidence="11">PGT</shortName>
    </alternativeName>
</protein>
<dbReference type="PANTHER" id="PTHR30400:SF0">
    <property type="entry name" value="BIOSYNTHETIC PEPTIDOGLYCAN TRANSGLYCOSYLASE"/>
    <property type="match status" value="1"/>
</dbReference>
<keyword evidence="3 11" id="KW-0328">Glycosyltransferase</keyword>
<evidence type="ECO:0000256" key="8">
    <source>
        <dbReference type="ARBA" id="ARBA00022989"/>
    </source>
</evidence>
<evidence type="ECO:0000256" key="7">
    <source>
        <dbReference type="ARBA" id="ARBA00022984"/>
    </source>
</evidence>
<proteinExistence type="inferred from homology"/>
<comment type="caution">
    <text evidence="13">The sequence shown here is derived from an EMBL/GenBank/DDBJ whole genome shotgun (WGS) entry which is preliminary data.</text>
</comment>
<dbReference type="Gene3D" id="1.10.3810.10">
    <property type="entry name" value="Biosynthetic peptidoglycan transglycosylase-like"/>
    <property type="match status" value="1"/>
</dbReference>
<comment type="function">
    <text evidence="11">Peptidoglycan polymerase that catalyzes glycan chain elongation from lipid-linked precursors.</text>
</comment>
<dbReference type="PANTHER" id="PTHR30400">
    <property type="entry name" value="MONOFUNCTIONAL BIOSYNTHETIC PEPTIDOGLYCAN TRANSGLYCOSYLASE"/>
    <property type="match status" value="1"/>
</dbReference>
<gene>
    <name evidence="11" type="primary">mtgA</name>
    <name evidence="13" type="ORF">EV686_101300</name>
</gene>
<reference evidence="13 14" key="1">
    <citation type="submission" date="2019-03" db="EMBL/GenBank/DDBJ databases">
        <title>Genomic Encyclopedia of Type Strains, Phase IV (KMG-IV): sequencing the most valuable type-strain genomes for metagenomic binning, comparative biology and taxonomic classification.</title>
        <authorList>
            <person name="Goeker M."/>
        </authorList>
    </citation>
    <scope>NUCLEOTIDE SEQUENCE [LARGE SCALE GENOMIC DNA]</scope>
    <source>
        <strain evidence="13 14">DSM 100048</strain>
    </source>
</reference>
<evidence type="ECO:0000256" key="4">
    <source>
        <dbReference type="ARBA" id="ARBA00022679"/>
    </source>
</evidence>
<evidence type="ECO:0000256" key="1">
    <source>
        <dbReference type="ARBA" id="ARBA00022475"/>
    </source>
</evidence>
<organism evidence="13 14">
    <name type="scientific">Paracandidimonas soli</name>
    <dbReference type="NCBI Taxonomy" id="1917182"/>
    <lineage>
        <taxon>Bacteria</taxon>
        <taxon>Pseudomonadati</taxon>
        <taxon>Pseudomonadota</taxon>
        <taxon>Betaproteobacteria</taxon>
        <taxon>Burkholderiales</taxon>
        <taxon>Alcaligenaceae</taxon>
        <taxon>Paracandidimonas</taxon>
    </lineage>
</organism>
<dbReference type="GO" id="GO:0071555">
    <property type="term" value="P:cell wall organization"/>
    <property type="evidence" value="ECO:0007669"/>
    <property type="project" value="UniProtKB-KW"/>
</dbReference>
<keyword evidence="6 11" id="KW-0133">Cell shape</keyword>
<comment type="pathway">
    <text evidence="11">Cell wall biogenesis; peptidoglycan biosynthesis.</text>
</comment>
<dbReference type="GO" id="GO:0016763">
    <property type="term" value="F:pentosyltransferase activity"/>
    <property type="evidence" value="ECO:0007669"/>
    <property type="project" value="InterPro"/>
</dbReference>
<dbReference type="Proteomes" id="UP000294692">
    <property type="component" value="Unassembled WGS sequence"/>
</dbReference>
<evidence type="ECO:0000256" key="2">
    <source>
        <dbReference type="ARBA" id="ARBA00022519"/>
    </source>
</evidence>
<evidence type="ECO:0000256" key="3">
    <source>
        <dbReference type="ARBA" id="ARBA00022676"/>
    </source>
</evidence>
<comment type="catalytic activity">
    <reaction evidence="11">
        <text>[GlcNAc-(1-&gt;4)-Mur2Ac(oyl-L-Ala-gamma-D-Glu-L-Lys-D-Ala-D-Ala)](n)-di-trans,octa-cis-undecaprenyl diphosphate + beta-D-GlcNAc-(1-&gt;4)-Mur2Ac(oyl-L-Ala-gamma-D-Glu-L-Lys-D-Ala-D-Ala)-di-trans,octa-cis-undecaprenyl diphosphate = [GlcNAc-(1-&gt;4)-Mur2Ac(oyl-L-Ala-gamma-D-Glu-L-Lys-D-Ala-D-Ala)](n+1)-di-trans,octa-cis-undecaprenyl diphosphate + di-trans,octa-cis-undecaprenyl diphosphate + H(+)</text>
        <dbReference type="Rhea" id="RHEA:23708"/>
        <dbReference type="Rhea" id="RHEA-COMP:9602"/>
        <dbReference type="Rhea" id="RHEA-COMP:9603"/>
        <dbReference type="ChEBI" id="CHEBI:15378"/>
        <dbReference type="ChEBI" id="CHEBI:58405"/>
        <dbReference type="ChEBI" id="CHEBI:60033"/>
        <dbReference type="ChEBI" id="CHEBI:78435"/>
        <dbReference type="EC" id="2.4.99.28"/>
    </reaction>
</comment>
<keyword evidence="9 11" id="KW-0472">Membrane</keyword>
<dbReference type="Pfam" id="PF00912">
    <property type="entry name" value="Transgly"/>
    <property type="match status" value="1"/>
</dbReference>
<evidence type="ECO:0000313" key="14">
    <source>
        <dbReference type="Proteomes" id="UP000294692"/>
    </source>
</evidence>
<dbReference type="GO" id="GO:0008360">
    <property type="term" value="P:regulation of cell shape"/>
    <property type="evidence" value="ECO:0007669"/>
    <property type="project" value="UniProtKB-KW"/>
</dbReference>
<accession>A0A4R3VFQ4</accession>
<evidence type="ECO:0000259" key="12">
    <source>
        <dbReference type="Pfam" id="PF00912"/>
    </source>
</evidence>